<reference evidence="2 3" key="1">
    <citation type="journal article" date="2019" name="Genome Biol. Evol.">
        <title>Day and night: Metabolic profiles and evolutionary relationships of six axenic non-marine cyanobacteria.</title>
        <authorList>
            <person name="Will S.E."/>
            <person name="Henke P."/>
            <person name="Boedeker C."/>
            <person name="Huang S."/>
            <person name="Brinkmann H."/>
            <person name="Rohde M."/>
            <person name="Jarek M."/>
            <person name="Friedl T."/>
            <person name="Seufert S."/>
            <person name="Schumacher M."/>
            <person name="Overmann J."/>
            <person name="Neumann-Schaal M."/>
            <person name="Petersen J."/>
        </authorList>
    </citation>
    <scope>NUCLEOTIDE SEQUENCE [LARGE SCALE GENOMIC DNA]</scope>
    <source>
        <strain evidence="2 3">SAG 39.79</strain>
    </source>
</reference>
<comment type="caution">
    <text evidence="2">The sequence shown here is derived from an EMBL/GenBank/DDBJ whole genome shotgun (WGS) entry which is preliminary data.</text>
</comment>
<sequence length="143" mass="15873">MGNLELSFTHGFYMPKRRIERIAAVISIVSFGGSMIFGAVQAISSGLNQAEVIPQLTAVAKPSPVSLPKSKIQAQEREYEIVLKSEPNNQMALEGLVNVRLQMQDHQAAMQPLEKLVKLNPSKQEYKTLLAQVKQEISKGKRL</sequence>
<dbReference type="AlphaFoldDB" id="A0AB37UEI7"/>
<gene>
    <name evidence="2" type="ORF">DSM107010_50340</name>
</gene>
<dbReference type="SUPFAM" id="SSF48452">
    <property type="entry name" value="TPR-like"/>
    <property type="match status" value="1"/>
</dbReference>
<organism evidence="2 3">
    <name type="scientific">Chroococcidiopsis cubana SAG 39.79</name>
    <dbReference type="NCBI Taxonomy" id="388085"/>
    <lineage>
        <taxon>Bacteria</taxon>
        <taxon>Bacillati</taxon>
        <taxon>Cyanobacteriota</taxon>
        <taxon>Cyanophyceae</taxon>
        <taxon>Chroococcidiopsidales</taxon>
        <taxon>Chroococcidiopsidaceae</taxon>
        <taxon>Chroococcidiopsis</taxon>
    </lineage>
</organism>
<name>A0AB37UEI7_9CYAN</name>
<dbReference type="Proteomes" id="UP000282574">
    <property type="component" value="Unassembled WGS sequence"/>
</dbReference>
<feature type="transmembrane region" description="Helical" evidence="1">
    <location>
        <begin position="21"/>
        <end position="40"/>
    </location>
</feature>
<evidence type="ECO:0000313" key="3">
    <source>
        <dbReference type="Proteomes" id="UP000282574"/>
    </source>
</evidence>
<proteinExistence type="predicted"/>
<evidence type="ECO:0000256" key="1">
    <source>
        <dbReference type="SAM" id="Phobius"/>
    </source>
</evidence>
<dbReference type="InterPro" id="IPR011990">
    <property type="entry name" value="TPR-like_helical_dom_sf"/>
</dbReference>
<evidence type="ECO:0000313" key="2">
    <source>
        <dbReference type="EMBL" id="RUT07424.1"/>
    </source>
</evidence>
<keyword evidence="1" id="KW-1133">Transmembrane helix</keyword>
<dbReference type="EMBL" id="RSCK01000061">
    <property type="protein sequence ID" value="RUT07424.1"/>
    <property type="molecule type" value="Genomic_DNA"/>
</dbReference>
<accession>A0AB37UEI7</accession>
<protein>
    <recommendedName>
        <fullName evidence="4">Tetratricopeptide repeat-like domain-containing protein</fullName>
    </recommendedName>
</protein>
<keyword evidence="3" id="KW-1185">Reference proteome</keyword>
<keyword evidence="1" id="KW-0472">Membrane</keyword>
<dbReference type="Gene3D" id="1.25.40.10">
    <property type="entry name" value="Tetratricopeptide repeat domain"/>
    <property type="match status" value="1"/>
</dbReference>
<evidence type="ECO:0008006" key="4">
    <source>
        <dbReference type="Google" id="ProtNLM"/>
    </source>
</evidence>
<keyword evidence="1" id="KW-0812">Transmembrane</keyword>